<dbReference type="Pfam" id="PF03151">
    <property type="entry name" value="TPT"/>
    <property type="match status" value="1"/>
</dbReference>
<keyword evidence="8" id="KW-1185">Reference proteome</keyword>
<proteinExistence type="predicted"/>
<feature type="transmembrane region" description="Helical" evidence="5">
    <location>
        <begin position="94"/>
        <end position="115"/>
    </location>
</feature>
<dbReference type="PANTHER" id="PTHR11132">
    <property type="entry name" value="SOLUTE CARRIER FAMILY 35"/>
    <property type="match status" value="1"/>
</dbReference>
<dbReference type="InterPro" id="IPR037185">
    <property type="entry name" value="EmrE-like"/>
</dbReference>
<dbReference type="EMBL" id="CP001575">
    <property type="protein sequence ID" value="ACO69098.1"/>
    <property type="molecule type" value="Genomic_DNA"/>
</dbReference>
<feature type="transmembrane region" description="Helical" evidence="5">
    <location>
        <begin position="20"/>
        <end position="41"/>
    </location>
</feature>
<dbReference type="eggNOG" id="KOG1441">
    <property type="taxonomic scope" value="Eukaryota"/>
</dbReference>
<organism evidence="7 8">
    <name type="scientific">Micromonas commoda (strain RCC299 / NOUM17 / CCMP2709)</name>
    <name type="common">Picoplanktonic green alga</name>
    <dbReference type="NCBI Taxonomy" id="296587"/>
    <lineage>
        <taxon>Eukaryota</taxon>
        <taxon>Viridiplantae</taxon>
        <taxon>Chlorophyta</taxon>
        <taxon>Mamiellophyceae</taxon>
        <taxon>Mamiellales</taxon>
        <taxon>Mamiellaceae</taxon>
        <taxon>Micromonas</taxon>
    </lineage>
</organism>
<feature type="transmembrane region" description="Helical" evidence="5">
    <location>
        <begin position="338"/>
        <end position="359"/>
    </location>
</feature>
<evidence type="ECO:0000313" key="8">
    <source>
        <dbReference type="Proteomes" id="UP000002009"/>
    </source>
</evidence>
<keyword evidence="3 5" id="KW-1133">Transmembrane helix</keyword>
<dbReference type="InParanoid" id="C1FFK2"/>
<gene>
    <name evidence="7" type="ORF">MICPUN_53009</name>
</gene>
<dbReference type="InterPro" id="IPR050186">
    <property type="entry name" value="TPT_transporter"/>
</dbReference>
<evidence type="ECO:0000256" key="1">
    <source>
        <dbReference type="ARBA" id="ARBA00004141"/>
    </source>
</evidence>
<feature type="transmembrane region" description="Helical" evidence="5">
    <location>
        <begin position="53"/>
        <end position="74"/>
    </location>
</feature>
<comment type="subcellular location">
    <subcellularLocation>
        <location evidence="1">Membrane</location>
        <topology evidence="1">Multi-pass membrane protein</topology>
    </subcellularLocation>
</comment>
<dbReference type="RefSeq" id="XP_002507840.1">
    <property type="nucleotide sequence ID" value="XM_002507794.1"/>
</dbReference>
<accession>C1FFK2</accession>
<dbReference type="GO" id="GO:0016020">
    <property type="term" value="C:membrane"/>
    <property type="evidence" value="ECO:0007669"/>
    <property type="project" value="UniProtKB-SubCell"/>
</dbReference>
<reference evidence="7 8" key="1">
    <citation type="journal article" date="2009" name="Science">
        <title>Green evolution and dynamic adaptations revealed by genomes of the marine picoeukaryotes Micromonas.</title>
        <authorList>
            <person name="Worden A.Z."/>
            <person name="Lee J.H."/>
            <person name="Mock T."/>
            <person name="Rouze P."/>
            <person name="Simmons M.P."/>
            <person name="Aerts A.L."/>
            <person name="Allen A.E."/>
            <person name="Cuvelier M.L."/>
            <person name="Derelle E."/>
            <person name="Everett M.V."/>
            <person name="Foulon E."/>
            <person name="Grimwood J."/>
            <person name="Gundlach H."/>
            <person name="Henrissat B."/>
            <person name="Napoli C."/>
            <person name="McDonald S.M."/>
            <person name="Parker M.S."/>
            <person name="Rombauts S."/>
            <person name="Salamov A."/>
            <person name="Von Dassow P."/>
            <person name="Badger J.H."/>
            <person name="Coutinho P.M."/>
            <person name="Demir E."/>
            <person name="Dubchak I."/>
            <person name="Gentemann C."/>
            <person name="Eikrem W."/>
            <person name="Gready J.E."/>
            <person name="John U."/>
            <person name="Lanier W."/>
            <person name="Lindquist E.A."/>
            <person name="Lucas S."/>
            <person name="Mayer K.F."/>
            <person name="Moreau H."/>
            <person name="Not F."/>
            <person name="Otillar R."/>
            <person name="Panaud O."/>
            <person name="Pangilinan J."/>
            <person name="Paulsen I."/>
            <person name="Piegu B."/>
            <person name="Poliakov A."/>
            <person name="Robbens S."/>
            <person name="Schmutz J."/>
            <person name="Toulza E."/>
            <person name="Wyss T."/>
            <person name="Zelensky A."/>
            <person name="Zhou K."/>
            <person name="Armbrust E.V."/>
            <person name="Bhattacharya D."/>
            <person name="Goodenough U.W."/>
            <person name="Van de Peer Y."/>
            <person name="Grigoriev I.V."/>
        </authorList>
    </citation>
    <scope>NUCLEOTIDE SEQUENCE [LARGE SCALE GENOMIC DNA]</scope>
    <source>
        <strain evidence="8">RCC299 / NOUM17</strain>
    </source>
</reference>
<feature type="transmembrane region" description="Helical" evidence="5">
    <location>
        <begin position="304"/>
        <end position="326"/>
    </location>
</feature>
<evidence type="ECO:0000256" key="3">
    <source>
        <dbReference type="ARBA" id="ARBA00022989"/>
    </source>
</evidence>
<dbReference type="OrthoDB" id="10261634at2759"/>
<protein>
    <submittedName>
        <fullName evidence="7">Drug/Metabolite transporter superfamily</fullName>
    </submittedName>
</protein>
<name>C1FFK2_MICCC</name>
<feature type="transmembrane region" description="Helical" evidence="5">
    <location>
        <begin position="144"/>
        <end position="164"/>
    </location>
</feature>
<dbReference type="InterPro" id="IPR004853">
    <property type="entry name" value="Sugar_P_trans_dom"/>
</dbReference>
<dbReference type="Proteomes" id="UP000002009">
    <property type="component" value="Chromosome 8"/>
</dbReference>
<feature type="transmembrane region" description="Helical" evidence="5">
    <location>
        <begin position="176"/>
        <end position="195"/>
    </location>
</feature>
<dbReference type="GeneID" id="8245761"/>
<evidence type="ECO:0000256" key="5">
    <source>
        <dbReference type="SAM" id="Phobius"/>
    </source>
</evidence>
<dbReference type="OMA" id="MIGCTTA"/>
<feature type="transmembrane region" description="Helical" evidence="5">
    <location>
        <begin position="207"/>
        <end position="227"/>
    </location>
</feature>
<sequence>MGVEDGVKPPSDGAAAAKTSPVRTALIVALYLALNSSLNLLNRYTLGHAGFRYPVSLTCAHLVFQICSLAPVVFSGKPAGETHAQTVGRLWKALAAIGAFMSLNIALNNASLLHLSLSFNQVIRASIPVVCAACAVVVENKVPSPAEAAGLLLVAAGVMATIAGSADKSKQRPDETIGVVFCVVATLSNALMMTFSGRIMGPERLNALYLTFYTSPVVLALLAPVSAGMEWERMVARLAMPAPNDVIVAGVEVDGTELLGSAGDASGGGGLIGDGGFVGGGDLVKLVLLGCCNAVVYNWVHNKVIAVTSATTTTVLGNVKVAMLFLFSRVLFGETKDWSWQMLGGAVVALVGFALYSGAKLRAMRKAKLAAVR</sequence>
<evidence type="ECO:0000259" key="6">
    <source>
        <dbReference type="Pfam" id="PF03151"/>
    </source>
</evidence>
<evidence type="ECO:0000313" key="7">
    <source>
        <dbReference type="EMBL" id="ACO69098.1"/>
    </source>
</evidence>
<evidence type="ECO:0000256" key="4">
    <source>
        <dbReference type="ARBA" id="ARBA00023136"/>
    </source>
</evidence>
<dbReference type="KEGG" id="mis:MICPUN_53009"/>
<feature type="domain" description="Sugar phosphate transporter" evidence="6">
    <location>
        <begin position="23"/>
        <end position="231"/>
    </location>
</feature>
<keyword evidence="2 5" id="KW-0812">Transmembrane</keyword>
<keyword evidence="4 5" id="KW-0472">Membrane</keyword>
<dbReference type="SUPFAM" id="SSF103481">
    <property type="entry name" value="Multidrug resistance efflux transporter EmrE"/>
    <property type="match status" value="2"/>
</dbReference>
<evidence type="ECO:0000256" key="2">
    <source>
        <dbReference type="ARBA" id="ARBA00022692"/>
    </source>
</evidence>
<dbReference type="AlphaFoldDB" id="C1FFK2"/>